<dbReference type="Proteomes" id="UP000589552">
    <property type="component" value="Unassembled WGS sequence"/>
</dbReference>
<dbReference type="GeneID" id="95321722"/>
<dbReference type="SMART" id="SM00014">
    <property type="entry name" value="acidPPc"/>
    <property type="match status" value="1"/>
</dbReference>
<organism evidence="2 3">
    <name type="scientific">Corynebacterium xerosis</name>
    <dbReference type="NCBI Taxonomy" id="1725"/>
    <lineage>
        <taxon>Bacteria</taxon>
        <taxon>Bacillati</taxon>
        <taxon>Actinomycetota</taxon>
        <taxon>Actinomycetes</taxon>
        <taxon>Mycobacteriales</taxon>
        <taxon>Corynebacteriaceae</taxon>
        <taxon>Corynebacterium</taxon>
    </lineage>
</organism>
<dbReference type="InterPro" id="IPR036938">
    <property type="entry name" value="PAP2/HPO_sf"/>
</dbReference>
<proteinExistence type="predicted"/>
<dbReference type="EMBL" id="JABAGA010000001">
    <property type="protein sequence ID" value="NMF08402.1"/>
    <property type="molecule type" value="Genomic_DNA"/>
</dbReference>
<dbReference type="AlphaFoldDB" id="A0A0M2XQK7"/>
<evidence type="ECO:0000259" key="1">
    <source>
        <dbReference type="SMART" id="SM00014"/>
    </source>
</evidence>
<dbReference type="OrthoDB" id="5289372at2"/>
<gene>
    <name evidence="2" type="ORF">HF852_02050</name>
</gene>
<reference evidence="2 3" key="1">
    <citation type="submission" date="2020-04" db="EMBL/GenBank/DDBJ databases">
        <authorList>
            <person name="Hitch T.C.A."/>
            <person name="Wylensek D."/>
            <person name="Clavel T."/>
        </authorList>
    </citation>
    <scope>NUCLEOTIDE SEQUENCE [LARGE SCALE GENOMIC DNA]</scope>
    <source>
        <strain evidence="2 3">BL-383-APC-2I</strain>
    </source>
</reference>
<sequence>MSRVSIARPMHVVGWVTALVALAWFATTQTGSEVDLRFAGWVRDLRAGTFNGDLDGLFLGVTEVFRPIFVAPAAAIGALLLWRRLRAMALLVPLAFATSIAMTYAMKWVLDRDRPAGGLRISELPALHDAAFPSAHVAGVTGTGMALVQVLVPMVRRGMAKALQWAVIALIGVVALSRVWVGAHWLTDVAGGLAAGIVGLIIALLVMRSAPVRRMMAGGRRF</sequence>
<dbReference type="SUPFAM" id="SSF48317">
    <property type="entry name" value="Acid phosphatase/Vanadium-dependent haloperoxidase"/>
    <property type="match status" value="1"/>
</dbReference>
<evidence type="ECO:0000313" key="3">
    <source>
        <dbReference type="Proteomes" id="UP000589552"/>
    </source>
</evidence>
<accession>A0A0M2XQK7</accession>
<dbReference type="Gene3D" id="1.20.144.10">
    <property type="entry name" value="Phosphatidic acid phosphatase type 2/haloperoxidase"/>
    <property type="match status" value="1"/>
</dbReference>
<name>A0A0M2XQK7_9CORY</name>
<dbReference type="InterPro" id="IPR000326">
    <property type="entry name" value="PAP2/HPO"/>
</dbReference>
<feature type="domain" description="Phosphatidic acid phosphatase type 2/haloperoxidase" evidence="1">
    <location>
        <begin position="88"/>
        <end position="204"/>
    </location>
</feature>
<protein>
    <submittedName>
        <fullName evidence="2">Phosphatase PAP2 family protein</fullName>
    </submittedName>
</protein>
<comment type="caution">
    <text evidence="2">The sequence shown here is derived from an EMBL/GenBank/DDBJ whole genome shotgun (WGS) entry which is preliminary data.</text>
</comment>
<dbReference type="Pfam" id="PF01569">
    <property type="entry name" value="PAP2"/>
    <property type="match status" value="1"/>
</dbReference>
<dbReference type="RefSeq" id="WP_046650134.1">
    <property type="nucleotide sequence ID" value="NZ_JABAGA010000001.1"/>
</dbReference>
<evidence type="ECO:0000313" key="2">
    <source>
        <dbReference type="EMBL" id="NMF08402.1"/>
    </source>
</evidence>